<evidence type="ECO:0000256" key="1">
    <source>
        <dbReference type="ARBA" id="ARBA00022821"/>
    </source>
</evidence>
<protein>
    <recommendedName>
        <fullName evidence="2">NB-ARC domain-containing protein</fullName>
    </recommendedName>
</protein>
<accession>A0ABU6TW62</accession>
<comment type="caution">
    <text evidence="3">The sequence shown here is derived from an EMBL/GenBank/DDBJ whole genome shotgun (WGS) entry which is preliminary data.</text>
</comment>
<sequence>MDEVECEDSLQIKELKDKLDKDAADRNKFGLENNNEVGGKSVSVVSIVGMGGLGKTTLAKYVFNDKTIDGVSPLKIWVCVSDEFDLKQIMIKILKFAPTSTYLGKLEDLDVEQLQKHLRHVLADKKFLLVMDDVWNRDRVKWEELRNLLKLVRKEVKF</sequence>
<dbReference type="Proteomes" id="UP001341840">
    <property type="component" value="Unassembled WGS sequence"/>
</dbReference>
<name>A0ABU6TW62_9FABA</name>
<gene>
    <name evidence="3" type="ORF">PIB30_086819</name>
</gene>
<evidence type="ECO:0000313" key="4">
    <source>
        <dbReference type="Proteomes" id="UP001341840"/>
    </source>
</evidence>
<organism evidence="3 4">
    <name type="scientific">Stylosanthes scabra</name>
    <dbReference type="NCBI Taxonomy" id="79078"/>
    <lineage>
        <taxon>Eukaryota</taxon>
        <taxon>Viridiplantae</taxon>
        <taxon>Streptophyta</taxon>
        <taxon>Embryophyta</taxon>
        <taxon>Tracheophyta</taxon>
        <taxon>Spermatophyta</taxon>
        <taxon>Magnoliopsida</taxon>
        <taxon>eudicotyledons</taxon>
        <taxon>Gunneridae</taxon>
        <taxon>Pentapetalae</taxon>
        <taxon>rosids</taxon>
        <taxon>fabids</taxon>
        <taxon>Fabales</taxon>
        <taxon>Fabaceae</taxon>
        <taxon>Papilionoideae</taxon>
        <taxon>50 kb inversion clade</taxon>
        <taxon>dalbergioids sensu lato</taxon>
        <taxon>Dalbergieae</taxon>
        <taxon>Pterocarpus clade</taxon>
        <taxon>Stylosanthes</taxon>
    </lineage>
</organism>
<dbReference type="EMBL" id="JASCZI010092124">
    <property type="protein sequence ID" value="MED6151903.1"/>
    <property type="molecule type" value="Genomic_DNA"/>
</dbReference>
<dbReference type="PANTHER" id="PTHR36766:SF61">
    <property type="entry name" value="NB-ARC DOMAIN DISEASE RESISTANCE PROTEIN"/>
    <property type="match status" value="1"/>
</dbReference>
<keyword evidence="4" id="KW-1185">Reference proteome</keyword>
<dbReference type="Pfam" id="PF00931">
    <property type="entry name" value="NB-ARC"/>
    <property type="match status" value="1"/>
</dbReference>
<evidence type="ECO:0000259" key="2">
    <source>
        <dbReference type="Pfam" id="PF00931"/>
    </source>
</evidence>
<reference evidence="3 4" key="1">
    <citation type="journal article" date="2023" name="Plants (Basel)">
        <title>Bridging the Gap: Combining Genomics and Transcriptomics Approaches to Understand Stylosanthes scabra, an Orphan Legume from the Brazilian Caatinga.</title>
        <authorList>
            <person name="Ferreira-Neto J.R.C."/>
            <person name="da Silva M.D."/>
            <person name="Binneck E."/>
            <person name="de Melo N.F."/>
            <person name="da Silva R.H."/>
            <person name="de Melo A.L.T.M."/>
            <person name="Pandolfi V."/>
            <person name="Bustamante F.O."/>
            <person name="Brasileiro-Vidal A.C."/>
            <person name="Benko-Iseppon A.M."/>
        </authorList>
    </citation>
    <scope>NUCLEOTIDE SEQUENCE [LARGE SCALE GENOMIC DNA]</scope>
    <source>
        <tissue evidence="3">Leaves</tissue>
    </source>
</reference>
<dbReference type="InterPro" id="IPR027417">
    <property type="entry name" value="P-loop_NTPase"/>
</dbReference>
<proteinExistence type="predicted"/>
<dbReference type="InterPro" id="IPR002182">
    <property type="entry name" value="NB-ARC"/>
</dbReference>
<dbReference type="PRINTS" id="PR00364">
    <property type="entry name" value="DISEASERSIST"/>
</dbReference>
<dbReference type="PANTHER" id="PTHR36766">
    <property type="entry name" value="PLANT BROAD-SPECTRUM MILDEW RESISTANCE PROTEIN RPW8"/>
    <property type="match status" value="1"/>
</dbReference>
<keyword evidence="1" id="KW-0611">Plant defense</keyword>
<dbReference type="SUPFAM" id="SSF52540">
    <property type="entry name" value="P-loop containing nucleoside triphosphate hydrolases"/>
    <property type="match status" value="1"/>
</dbReference>
<dbReference type="Gene3D" id="3.40.50.300">
    <property type="entry name" value="P-loop containing nucleotide triphosphate hydrolases"/>
    <property type="match status" value="1"/>
</dbReference>
<feature type="domain" description="NB-ARC" evidence="2">
    <location>
        <begin position="40"/>
        <end position="150"/>
    </location>
</feature>
<evidence type="ECO:0000313" key="3">
    <source>
        <dbReference type="EMBL" id="MED6151903.1"/>
    </source>
</evidence>